<feature type="transmembrane region" description="Helical" evidence="1">
    <location>
        <begin position="133"/>
        <end position="151"/>
    </location>
</feature>
<keyword evidence="1" id="KW-1133">Transmembrane helix</keyword>
<comment type="caution">
    <text evidence="2">The sequence shown here is derived from an EMBL/GenBank/DDBJ whole genome shotgun (WGS) entry which is preliminary data.</text>
</comment>
<protein>
    <submittedName>
        <fullName evidence="2">Uncharacterized protein</fullName>
    </submittedName>
</protein>
<dbReference type="AlphaFoldDB" id="A0A1Y1XFS0"/>
<name>A0A1Y1XFS0_9FUNG</name>
<keyword evidence="3" id="KW-1185">Reference proteome</keyword>
<dbReference type="OrthoDB" id="10654585at2759"/>
<reference evidence="2 3" key="2">
    <citation type="submission" date="2016-08" db="EMBL/GenBank/DDBJ databases">
        <title>Pervasive Adenine N6-methylation of Active Genes in Fungi.</title>
        <authorList>
            <consortium name="DOE Joint Genome Institute"/>
            <person name="Mondo S.J."/>
            <person name="Dannebaum R.O."/>
            <person name="Kuo R.C."/>
            <person name="Labutti K."/>
            <person name="Haridas S."/>
            <person name="Kuo A."/>
            <person name="Salamov A."/>
            <person name="Ahrendt S.R."/>
            <person name="Lipzen A."/>
            <person name="Sullivan W."/>
            <person name="Andreopoulos W.B."/>
            <person name="Clum A."/>
            <person name="Lindquist E."/>
            <person name="Daum C."/>
            <person name="Ramamoorthy G.K."/>
            <person name="Gryganskyi A."/>
            <person name="Culley D."/>
            <person name="Magnuson J.K."/>
            <person name="James T.Y."/>
            <person name="O'Malley M.A."/>
            <person name="Stajich J.E."/>
            <person name="Spatafora J.W."/>
            <person name="Visel A."/>
            <person name="Grigoriev I.V."/>
        </authorList>
    </citation>
    <scope>NUCLEOTIDE SEQUENCE [LARGE SCALE GENOMIC DNA]</scope>
    <source>
        <strain evidence="2 3">S4</strain>
    </source>
</reference>
<dbReference type="Proteomes" id="UP000193944">
    <property type="component" value="Unassembled WGS sequence"/>
</dbReference>
<keyword evidence="1" id="KW-0812">Transmembrane</keyword>
<reference evidence="2 3" key="1">
    <citation type="submission" date="2016-08" db="EMBL/GenBank/DDBJ databases">
        <title>A Parts List for Fungal Cellulosomes Revealed by Comparative Genomics.</title>
        <authorList>
            <consortium name="DOE Joint Genome Institute"/>
            <person name="Haitjema C.H."/>
            <person name="Gilmore S.P."/>
            <person name="Henske J.K."/>
            <person name="Solomon K.V."/>
            <person name="De Groot R."/>
            <person name="Kuo A."/>
            <person name="Mondo S.J."/>
            <person name="Salamov A.A."/>
            <person name="Labutti K."/>
            <person name="Zhao Z."/>
            <person name="Chiniquy J."/>
            <person name="Barry K."/>
            <person name="Brewer H.M."/>
            <person name="Purvine S.O."/>
            <person name="Wright A.T."/>
            <person name="Boxma B."/>
            <person name="Van Alen T."/>
            <person name="Hackstein J.H."/>
            <person name="Baker S.E."/>
            <person name="Grigoriev I.V."/>
            <person name="O'Malley M.A."/>
        </authorList>
    </citation>
    <scope>NUCLEOTIDE SEQUENCE [LARGE SCALE GENOMIC DNA]</scope>
    <source>
        <strain evidence="2 3">S4</strain>
    </source>
</reference>
<dbReference type="EMBL" id="MCFG01000049">
    <property type="protein sequence ID" value="ORX84595.1"/>
    <property type="molecule type" value="Genomic_DNA"/>
</dbReference>
<evidence type="ECO:0000313" key="3">
    <source>
        <dbReference type="Proteomes" id="UP000193944"/>
    </source>
</evidence>
<evidence type="ECO:0000256" key="1">
    <source>
        <dbReference type="SAM" id="Phobius"/>
    </source>
</evidence>
<gene>
    <name evidence="2" type="ORF">BCR32DRAFT_325849</name>
</gene>
<evidence type="ECO:0000313" key="2">
    <source>
        <dbReference type="EMBL" id="ORX84595.1"/>
    </source>
</evidence>
<sequence length="152" mass="17413">MEKGCNVLTSKKCKKFYEKPNDYLDKCDDDTKEVYLEGVKKIVELKKYSCTQDGGGNYCPIISLAMTNDSKTIKALTSEEEDNIIKSTCKSKYCTEALRDFIIQYKNYFTDTKKILEYLNSEECTKENDAKSLSIISGSLIFTLITFLAFLY</sequence>
<proteinExistence type="predicted"/>
<organism evidence="2 3">
    <name type="scientific">Anaeromyces robustus</name>
    <dbReference type="NCBI Taxonomy" id="1754192"/>
    <lineage>
        <taxon>Eukaryota</taxon>
        <taxon>Fungi</taxon>
        <taxon>Fungi incertae sedis</taxon>
        <taxon>Chytridiomycota</taxon>
        <taxon>Chytridiomycota incertae sedis</taxon>
        <taxon>Neocallimastigomycetes</taxon>
        <taxon>Neocallimastigales</taxon>
        <taxon>Neocallimastigaceae</taxon>
        <taxon>Anaeromyces</taxon>
    </lineage>
</organism>
<accession>A0A1Y1XFS0</accession>
<keyword evidence="1" id="KW-0472">Membrane</keyword>